<dbReference type="Proteomes" id="UP000269974">
    <property type="component" value="Unassembled WGS sequence"/>
</dbReference>
<dbReference type="AlphaFoldDB" id="A0A7Z9C8K1"/>
<sequence>MIIELSDTTDPRLDDYLCLTDVNLRKKLETDRGLYMAESTKVIMRAIQAGHTPRSFLTSVKWLPALTPWVELATGHKDGGEVPVYVAPETVLEAITGYKVHRGALAAMNRPVLPAPDELLARARHGQPARRVVVLEALVDHTNVGAIFRSCAALGIDAVLVTDDCADPLYRRSVRVSMGTVFQVPWTRIHNWPHSIHHLHDAGFVTAALALVPHSLPLDEFSALPQVRAQDSKVALIMGTEGDGLKPQTIATADYSVVIPMDGGVDSLNVAAASAVACWELRVRDDA</sequence>
<dbReference type="SUPFAM" id="SSF75217">
    <property type="entry name" value="alpha/beta knot"/>
    <property type="match status" value="1"/>
</dbReference>
<comment type="caution">
    <text evidence="4">The sequence shown here is derived from an EMBL/GenBank/DDBJ whole genome shotgun (WGS) entry which is preliminary data.</text>
</comment>
<dbReference type="Gene3D" id="3.40.1280.10">
    <property type="match status" value="1"/>
</dbReference>
<dbReference type="GO" id="GO:0003723">
    <property type="term" value="F:RNA binding"/>
    <property type="evidence" value="ECO:0007669"/>
    <property type="project" value="InterPro"/>
</dbReference>
<dbReference type="CDD" id="cd18095">
    <property type="entry name" value="SpoU-like_rRNA-MTase"/>
    <property type="match status" value="1"/>
</dbReference>
<dbReference type="RefSeq" id="WP_185934063.1">
    <property type="nucleotide sequence ID" value="NZ_UYIO01000001.1"/>
</dbReference>
<evidence type="ECO:0000313" key="4">
    <source>
        <dbReference type="EMBL" id="VDG76534.1"/>
    </source>
</evidence>
<evidence type="ECO:0000256" key="2">
    <source>
        <dbReference type="ARBA" id="ARBA00022679"/>
    </source>
</evidence>
<dbReference type="PANTHER" id="PTHR43191:SF12">
    <property type="entry name" value="RRNA METHYLASE"/>
    <property type="match status" value="1"/>
</dbReference>
<keyword evidence="1 4" id="KW-0489">Methyltransferase</keyword>
<dbReference type="EMBL" id="UYIO01000001">
    <property type="protein sequence ID" value="VDG76534.1"/>
    <property type="molecule type" value="Genomic_DNA"/>
</dbReference>
<dbReference type="GO" id="GO:0006396">
    <property type="term" value="P:RNA processing"/>
    <property type="evidence" value="ECO:0007669"/>
    <property type="project" value="InterPro"/>
</dbReference>
<dbReference type="InterPro" id="IPR029028">
    <property type="entry name" value="Alpha/beta_knot_MTases"/>
</dbReference>
<dbReference type="Pfam" id="PF00588">
    <property type="entry name" value="SpoU_methylase"/>
    <property type="match status" value="1"/>
</dbReference>
<dbReference type="GO" id="GO:0032259">
    <property type="term" value="P:methylation"/>
    <property type="evidence" value="ECO:0007669"/>
    <property type="project" value="UniProtKB-KW"/>
</dbReference>
<proteinExistence type="predicted"/>
<gene>
    <name evidence="4" type="ORF">NCTC10327_01172</name>
</gene>
<dbReference type="EC" id="2.1.1.-" evidence="4"/>
<reference evidence="4 5" key="1">
    <citation type="submission" date="2018-11" db="EMBL/GenBank/DDBJ databases">
        <authorList>
            <consortium name="Pathogen Informatics"/>
        </authorList>
    </citation>
    <scope>NUCLEOTIDE SEQUENCE [LARGE SCALE GENOMIC DNA]</scope>
    <source>
        <strain evidence="4 5">NCTC10327</strain>
    </source>
</reference>
<evidence type="ECO:0000259" key="3">
    <source>
        <dbReference type="Pfam" id="PF00588"/>
    </source>
</evidence>
<dbReference type="InterPro" id="IPR051259">
    <property type="entry name" value="rRNA_Methyltransferase"/>
</dbReference>
<keyword evidence="2 4" id="KW-0808">Transferase</keyword>
<dbReference type="InterPro" id="IPR029064">
    <property type="entry name" value="Ribosomal_eL30-like_sf"/>
</dbReference>
<dbReference type="InterPro" id="IPR029026">
    <property type="entry name" value="tRNA_m1G_MTases_N"/>
</dbReference>
<evidence type="ECO:0000256" key="1">
    <source>
        <dbReference type="ARBA" id="ARBA00022603"/>
    </source>
</evidence>
<protein>
    <submittedName>
        <fullName evidence="4">rRNA methylase</fullName>
        <ecNumber evidence="4">2.1.1.-</ecNumber>
    </submittedName>
</protein>
<dbReference type="GO" id="GO:0008173">
    <property type="term" value="F:RNA methyltransferase activity"/>
    <property type="evidence" value="ECO:0007669"/>
    <property type="project" value="InterPro"/>
</dbReference>
<name>A0A7Z9C8K1_9ACTO</name>
<dbReference type="InterPro" id="IPR001537">
    <property type="entry name" value="SpoU_MeTrfase"/>
</dbReference>
<evidence type="ECO:0000313" key="5">
    <source>
        <dbReference type="Proteomes" id="UP000269974"/>
    </source>
</evidence>
<dbReference type="Gene3D" id="3.30.1330.30">
    <property type="match status" value="1"/>
</dbReference>
<organism evidence="4 5">
    <name type="scientific">Actinobaculum suis</name>
    <dbReference type="NCBI Taxonomy" id="1657"/>
    <lineage>
        <taxon>Bacteria</taxon>
        <taxon>Bacillati</taxon>
        <taxon>Actinomycetota</taxon>
        <taxon>Actinomycetes</taxon>
        <taxon>Actinomycetales</taxon>
        <taxon>Actinomycetaceae</taxon>
        <taxon>Actinobaculum</taxon>
    </lineage>
</organism>
<dbReference type="SUPFAM" id="SSF55315">
    <property type="entry name" value="L30e-like"/>
    <property type="match status" value="1"/>
</dbReference>
<accession>A0A7Z9C8K1</accession>
<feature type="domain" description="tRNA/rRNA methyltransferase SpoU type" evidence="3">
    <location>
        <begin position="132"/>
        <end position="278"/>
    </location>
</feature>
<dbReference type="PANTHER" id="PTHR43191">
    <property type="entry name" value="RRNA METHYLTRANSFERASE 3"/>
    <property type="match status" value="1"/>
</dbReference>